<keyword evidence="1" id="KW-0614">Plasmid</keyword>
<sequence length="576" mass="62332">MDIISAFSSGVRHMALSTACALPLIIAASAHSEPIPAKTIKAKSAASEQIGKSAVATIAEVSDEVPRNPFLARSAQSVTHFNPAQTDSLPYTGPTGVFEVSDANIKRIPGGLVNLTVLEASTYPNGEQVVFAANNNRVAKILTTGRSYDLISELKIDGQPYLSSQKIRDIEMAINSYSNNDQKLIEYVNRNFPRYIEDIASRAAIYNVLDNEGTFFTVVNNRIIGIGDSIPGDARSPLKLRRSFTLPLEYMNNHMGHPDAIIGLNMTYDGKIVMATIGGVVAVLDRYFEKPPVIVRLPKGEEITNGIAVDNDGGIYIVSSSAMHKLVWDGSTLHVSGHGAWSSAYNVFKGKIGGVKFGKGSGSTPTLLGFGEDNDKLVVITDGSQVMNLVAFWRDDIPAGFRRRPHTPSRRIADQIKVNFGKDDLKAAQSEQSVVVSGHGAFVVNNTVPHPLPTMLENVLTSGVTRSGPVGAEKFSWSDQQHRWLRDWTNSSVVDASTVPMMSQGSNQVYINGFVDGKWEITGLSWKTGKVVTRVRLGTGQQFNGAYSVTSLLPNGDLVLNGLLGTMRITINKTQP</sequence>
<gene>
    <name evidence="1" type="ORF">SBA_pBAR2_650</name>
</gene>
<dbReference type="Proteomes" id="UP001059971">
    <property type="component" value="Plasmid pBAR2"/>
</dbReference>
<organism evidence="1 2">
    <name type="scientific">Sphingomonas bisphenolicum</name>
    <dbReference type="NCBI Taxonomy" id="296544"/>
    <lineage>
        <taxon>Bacteria</taxon>
        <taxon>Pseudomonadati</taxon>
        <taxon>Pseudomonadota</taxon>
        <taxon>Alphaproteobacteria</taxon>
        <taxon>Sphingomonadales</taxon>
        <taxon>Sphingomonadaceae</taxon>
        <taxon>Sphingomonas</taxon>
    </lineage>
</organism>
<name>A0ABM7G8I3_9SPHN</name>
<protein>
    <submittedName>
        <fullName evidence="1">Uncharacterized protein</fullName>
    </submittedName>
</protein>
<dbReference type="EMBL" id="AP018820">
    <property type="protein sequence ID" value="BBF72433.1"/>
    <property type="molecule type" value="Genomic_DNA"/>
</dbReference>
<evidence type="ECO:0000313" key="1">
    <source>
        <dbReference type="EMBL" id="BBF72433.1"/>
    </source>
</evidence>
<evidence type="ECO:0000313" key="2">
    <source>
        <dbReference type="Proteomes" id="UP001059971"/>
    </source>
</evidence>
<dbReference type="SUPFAM" id="SSF82171">
    <property type="entry name" value="DPP6 N-terminal domain-like"/>
    <property type="match status" value="1"/>
</dbReference>
<keyword evidence="2" id="KW-1185">Reference proteome</keyword>
<dbReference type="RefSeq" id="WP_261937510.1">
    <property type="nucleotide sequence ID" value="NZ_AP018820.1"/>
</dbReference>
<proteinExistence type="predicted"/>
<accession>A0ABM7G8I3</accession>
<geneLocation type="plasmid" evidence="1 2">
    <name>pBAR2</name>
</geneLocation>
<reference evidence="1" key="1">
    <citation type="submission" date="2018-07" db="EMBL/GenBank/DDBJ databases">
        <title>Complete genome sequence of Sphingomonas bisphenolicum strain AO1, a bisphenol A degradative bacterium isolated from Japanese farm field.</title>
        <authorList>
            <person name="Murakami M."/>
            <person name="Koh M."/>
            <person name="Koba S."/>
            <person name="Matsumura Y."/>
        </authorList>
    </citation>
    <scope>NUCLEOTIDE SEQUENCE</scope>
    <source>
        <strain evidence="1">AO1</strain>
        <plasmid evidence="1">pBAR2</plasmid>
    </source>
</reference>